<proteinExistence type="predicted"/>
<reference evidence="2" key="1">
    <citation type="submission" date="2025-08" db="UniProtKB">
        <authorList>
            <consortium name="Ensembl"/>
        </authorList>
    </citation>
    <scope>IDENTIFICATION</scope>
</reference>
<evidence type="ECO:0000313" key="3">
    <source>
        <dbReference type="Proteomes" id="UP000694546"/>
    </source>
</evidence>
<sequence length="184" mass="21327">MEEKGLLPFALPESGFYCRLLRSCFYLVYRKISSSLFVQDVLLHSTDELTLQGWMLHDKNLYRVSTTKKGWRASREDCQKRKADLVVINSREELVCAFVSRLMDTSWIGLSDREKEGTHKWVDGTPMTSSWRHVKPRDDGGARDCVVAGEDGWSEEPCKRLHHWICEKVLDLDHLEAERNKEGP</sequence>
<evidence type="ECO:0000259" key="1">
    <source>
        <dbReference type="PROSITE" id="PS50041"/>
    </source>
</evidence>
<dbReference type="Gene3D" id="3.10.100.10">
    <property type="entry name" value="Mannose-Binding Protein A, subunit A"/>
    <property type="match status" value="1"/>
</dbReference>
<dbReference type="SUPFAM" id="SSF56436">
    <property type="entry name" value="C-type lectin-like"/>
    <property type="match status" value="1"/>
</dbReference>
<organism evidence="2 3">
    <name type="scientific">Gadus morhua</name>
    <name type="common">Atlantic cod</name>
    <dbReference type="NCBI Taxonomy" id="8049"/>
    <lineage>
        <taxon>Eukaryota</taxon>
        <taxon>Metazoa</taxon>
        <taxon>Chordata</taxon>
        <taxon>Craniata</taxon>
        <taxon>Vertebrata</taxon>
        <taxon>Euteleostomi</taxon>
        <taxon>Actinopterygii</taxon>
        <taxon>Neopterygii</taxon>
        <taxon>Teleostei</taxon>
        <taxon>Neoteleostei</taxon>
        <taxon>Acanthomorphata</taxon>
        <taxon>Zeiogadaria</taxon>
        <taxon>Gadariae</taxon>
        <taxon>Gadiformes</taxon>
        <taxon>Gadoidei</taxon>
        <taxon>Gadidae</taxon>
        <taxon>Gadus</taxon>
    </lineage>
</organism>
<keyword evidence="3" id="KW-1185">Reference proteome</keyword>
<dbReference type="Pfam" id="PF00059">
    <property type="entry name" value="Lectin_C"/>
    <property type="match status" value="1"/>
</dbReference>
<dbReference type="GeneTree" id="ENSGT01020000230338"/>
<evidence type="ECO:0000313" key="2">
    <source>
        <dbReference type="Ensembl" id="ENSGMOP00000052201.1"/>
    </source>
</evidence>
<name>A0A8C5BU78_GADMO</name>
<dbReference type="PANTHER" id="PTHR22803">
    <property type="entry name" value="MANNOSE, PHOSPHOLIPASE, LECTIN RECEPTOR RELATED"/>
    <property type="match status" value="1"/>
</dbReference>
<dbReference type="OMA" id="VWICERS"/>
<reference evidence="2" key="2">
    <citation type="submission" date="2025-09" db="UniProtKB">
        <authorList>
            <consortium name="Ensembl"/>
        </authorList>
    </citation>
    <scope>IDENTIFICATION</scope>
</reference>
<dbReference type="PROSITE" id="PS50041">
    <property type="entry name" value="C_TYPE_LECTIN_2"/>
    <property type="match status" value="1"/>
</dbReference>
<dbReference type="InterPro" id="IPR016186">
    <property type="entry name" value="C-type_lectin-like/link_sf"/>
</dbReference>
<accession>A0A8C5BU78</accession>
<dbReference type="Proteomes" id="UP000694546">
    <property type="component" value="Chromosome 16"/>
</dbReference>
<dbReference type="InterPro" id="IPR001304">
    <property type="entry name" value="C-type_lectin-like"/>
</dbReference>
<dbReference type="SMART" id="SM00034">
    <property type="entry name" value="CLECT"/>
    <property type="match status" value="1"/>
</dbReference>
<feature type="domain" description="C-type lectin" evidence="1">
    <location>
        <begin position="57"/>
        <end position="167"/>
    </location>
</feature>
<dbReference type="InterPro" id="IPR016187">
    <property type="entry name" value="CTDL_fold"/>
</dbReference>
<protein>
    <recommendedName>
        <fullName evidence="1">C-type lectin domain-containing protein</fullName>
    </recommendedName>
</protein>
<dbReference type="InterPro" id="IPR050111">
    <property type="entry name" value="C-type_lectin/snaclec_domain"/>
</dbReference>
<dbReference type="AlphaFoldDB" id="A0A8C5BU78"/>
<dbReference type="Ensembl" id="ENSGMOT00000076268.1">
    <property type="protein sequence ID" value="ENSGMOP00000052201.1"/>
    <property type="gene ID" value="ENSGMOG00000029674.1"/>
</dbReference>